<proteinExistence type="predicted"/>
<name>A0A6A5WWH4_9PLEO</name>
<sequence length="307" mass="34293">MLPPVDPAIFQQNPNFEILYKDLCTRKINTDGSTRDTKKQRIHDEIRRNLTTSRTHLSTSQILLRTLSDLPSRAATLPPDLHSVIELVTAQLNGHVPPSDRPILAGDIEYFLSAIAPISIALSTQLTLLASHICKIADPIKRPNVEDLLHKAEELHRASNVDLPNDLAEEKVSLANTAYRVLDVHRQVLETAIRILEQTMHGSLARSAKAKAEYLHARASLVGVQARLHTLTHPPPSEFLAALKNYKASQGSTEAALKDREALARTALDLYEKAGEKAIQDIAKRAEYLRKEIERMNEEVEKLERGE</sequence>
<evidence type="ECO:0000256" key="1">
    <source>
        <dbReference type="SAM" id="Coils"/>
    </source>
</evidence>
<dbReference type="EMBL" id="ML977564">
    <property type="protein sequence ID" value="KAF2005099.1"/>
    <property type="molecule type" value="Genomic_DNA"/>
</dbReference>
<organism evidence="2 3">
    <name type="scientific">Amniculicola lignicola CBS 123094</name>
    <dbReference type="NCBI Taxonomy" id="1392246"/>
    <lineage>
        <taxon>Eukaryota</taxon>
        <taxon>Fungi</taxon>
        <taxon>Dikarya</taxon>
        <taxon>Ascomycota</taxon>
        <taxon>Pezizomycotina</taxon>
        <taxon>Dothideomycetes</taxon>
        <taxon>Pleosporomycetidae</taxon>
        <taxon>Pleosporales</taxon>
        <taxon>Amniculicolaceae</taxon>
        <taxon>Amniculicola</taxon>
    </lineage>
</organism>
<evidence type="ECO:0000313" key="2">
    <source>
        <dbReference type="EMBL" id="KAF2005099.1"/>
    </source>
</evidence>
<keyword evidence="3" id="KW-1185">Reference proteome</keyword>
<protein>
    <submittedName>
        <fullName evidence="2">Uncharacterized protein</fullName>
    </submittedName>
</protein>
<dbReference type="OrthoDB" id="66964at2759"/>
<accession>A0A6A5WWH4</accession>
<feature type="coiled-coil region" evidence="1">
    <location>
        <begin position="279"/>
        <end position="306"/>
    </location>
</feature>
<dbReference type="Proteomes" id="UP000799779">
    <property type="component" value="Unassembled WGS sequence"/>
</dbReference>
<dbReference type="AlphaFoldDB" id="A0A6A5WWH4"/>
<evidence type="ECO:0000313" key="3">
    <source>
        <dbReference type="Proteomes" id="UP000799779"/>
    </source>
</evidence>
<keyword evidence="1" id="KW-0175">Coiled coil</keyword>
<reference evidence="2" key="1">
    <citation type="journal article" date="2020" name="Stud. Mycol.">
        <title>101 Dothideomycetes genomes: a test case for predicting lifestyles and emergence of pathogens.</title>
        <authorList>
            <person name="Haridas S."/>
            <person name="Albert R."/>
            <person name="Binder M."/>
            <person name="Bloem J."/>
            <person name="Labutti K."/>
            <person name="Salamov A."/>
            <person name="Andreopoulos B."/>
            <person name="Baker S."/>
            <person name="Barry K."/>
            <person name="Bills G."/>
            <person name="Bluhm B."/>
            <person name="Cannon C."/>
            <person name="Castanera R."/>
            <person name="Culley D."/>
            <person name="Daum C."/>
            <person name="Ezra D."/>
            <person name="Gonzalez J."/>
            <person name="Henrissat B."/>
            <person name="Kuo A."/>
            <person name="Liang C."/>
            <person name="Lipzen A."/>
            <person name="Lutzoni F."/>
            <person name="Magnuson J."/>
            <person name="Mondo S."/>
            <person name="Nolan M."/>
            <person name="Ohm R."/>
            <person name="Pangilinan J."/>
            <person name="Park H.-J."/>
            <person name="Ramirez L."/>
            <person name="Alfaro M."/>
            <person name="Sun H."/>
            <person name="Tritt A."/>
            <person name="Yoshinaga Y."/>
            <person name="Zwiers L.-H."/>
            <person name="Turgeon B."/>
            <person name="Goodwin S."/>
            <person name="Spatafora J."/>
            <person name="Crous P."/>
            <person name="Grigoriev I."/>
        </authorList>
    </citation>
    <scope>NUCLEOTIDE SEQUENCE</scope>
    <source>
        <strain evidence="2">CBS 123094</strain>
    </source>
</reference>
<gene>
    <name evidence="2" type="ORF">P154DRAFT_551557</name>
</gene>